<proteinExistence type="predicted"/>
<evidence type="ECO:0000313" key="5">
    <source>
        <dbReference type="Proteomes" id="UP000315440"/>
    </source>
</evidence>
<dbReference type="AlphaFoldDB" id="A0A5C5ZS45"/>
<evidence type="ECO:0000313" key="4">
    <source>
        <dbReference type="EMBL" id="TWT90352.1"/>
    </source>
</evidence>
<accession>A0A5C5ZS45</accession>
<dbReference type="EMBL" id="SJPQ01000001">
    <property type="protein sequence ID" value="TWT90352.1"/>
    <property type="molecule type" value="Genomic_DNA"/>
</dbReference>
<organism evidence="4 5">
    <name type="scientific">Pseudobythopirellula maris</name>
    <dbReference type="NCBI Taxonomy" id="2527991"/>
    <lineage>
        <taxon>Bacteria</taxon>
        <taxon>Pseudomonadati</taxon>
        <taxon>Planctomycetota</taxon>
        <taxon>Planctomycetia</taxon>
        <taxon>Pirellulales</taxon>
        <taxon>Lacipirellulaceae</taxon>
        <taxon>Pseudobythopirellula</taxon>
    </lineage>
</organism>
<feature type="transmembrane region" description="Helical" evidence="2">
    <location>
        <begin position="54"/>
        <end position="72"/>
    </location>
</feature>
<evidence type="ECO:0000256" key="3">
    <source>
        <dbReference type="SAM" id="SignalP"/>
    </source>
</evidence>
<evidence type="ECO:0000256" key="1">
    <source>
        <dbReference type="SAM" id="MobiDB-lite"/>
    </source>
</evidence>
<evidence type="ECO:0000256" key="2">
    <source>
        <dbReference type="SAM" id="Phobius"/>
    </source>
</evidence>
<gene>
    <name evidence="4" type="ORF">Mal64_07410</name>
</gene>
<feature type="region of interest" description="Disordered" evidence="1">
    <location>
        <begin position="86"/>
        <end position="105"/>
    </location>
</feature>
<keyword evidence="3" id="KW-0732">Signal</keyword>
<feature type="signal peptide" evidence="3">
    <location>
        <begin position="1"/>
        <end position="30"/>
    </location>
</feature>
<keyword evidence="2" id="KW-1133">Transmembrane helix</keyword>
<sequence precursor="true">MHCTRNMEMLKPATAIVTAIATVMASPAWACPYCESDVGREVAAGIFNDTFALNAVLTLLPITVLMAIVWLIHSGVSWPKGVLRSARSSVSARSTLQRKSGKHPL</sequence>
<keyword evidence="2" id="KW-0812">Transmembrane</keyword>
<comment type="caution">
    <text evidence="4">The sequence shown here is derived from an EMBL/GenBank/DDBJ whole genome shotgun (WGS) entry which is preliminary data.</text>
</comment>
<name>A0A5C5ZS45_9BACT</name>
<dbReference type="Proteomes" id="UP000315440">
    <property type="component" value="Unassembled WGS sequence"/>
</dbReference>
<keyword evidence="2" id="KW-0472">Membrane</keyword>
<feature type="chain" id="PRO_5022801614" evidence="3">
    <location>
        <begin position="31"/>
        <end position="105"/>
    </location>
</feature>
<keyword evidence="5" id="KW-1185">Reference proteome</keyword>
<protein>
    <submittedName>
        <fullName evidence="4">Uncharacterized protein</fullName>
    </submittedName>
</protein>
<reference evidence="4 5" key="1">
    <citation type="submission" date="2019-02" db="EMBL/GenBank/DDBJ databases">
        <title>Deep-cultivation of Planctomycetes and their phenomic and genomic characterization uncovers novel biology.</title>
        <authorList>
            <person name="Wiegand S."/>
            <person name="Jogler M."/>
            <person name="Boedeker C."/>
            <person name="Pinto D."/>
            <person name="Vollmers J."/>
            <person name="Rivas-Marin E."/>
            <person name="Kohn T."/>
            <person name="Peeters S.H."/>
            <person name="Heuer A."/>
            <person name="Rast P."/>
            <person name="Oberbeckmann S."/>
            <person name="Bunk B."/>
            <person name="Jeske O."/>
            <person name="Meyerdierks A."/>
            <person name="Storesund J.E."/>
            <person name="Kallscheuer N."/>
            <person name="Luecker S."/>
            <person name="Lage O.M."/>
            <person name="Pohl T."/>
            <person name="Merkel B.J."/>
            <person name="Hornburger P."/>
            <person name="Mueller R.-W."/>
            <person name="Bruemmer F."/>
            <person name="Labrenz M."/>
            <person name="Spormann A.M."/>
            <person name="Op Den Camp H."/>
            <person name="Overmann J."/>
            <person name="Amann R."/>
            <person name="Jetten M.S.M."/>
            <person name="Mascher T."/>
            <person name="Medema M.H."/>
            <person name="Devos D.P."/>
            <person name="Kaster A.-K."/>
            <person name="Ovreas L."/>
            <person name="Rohde M."/>
            <person name="Galperin M.Y."/>
            <person name="Jogler C."/>
        </authorList>
    </citation>
    <scope>NUCLEOTIDE SEQUENCE [LARGE SCALE GENOMIC DNA]</scope>
    <source>
        <strain evidence="4 5">Mal64</strain>
    </source>
</reference>